<dbReference type="Pfam" id="PF20730">
    <property type="entry name" value="YetF_N"/>
    <property type="match status" value="1"/>
</dbReference>
<dbReference type="AlphaFoldDB" id="A0A372L6N4"/>
<dbReference type="PANTHER" id="PTHR34582:SF5">
    <property type="entry name" value="UPF0702 TRANSMEMBRANE PROTEIN YETF"/>
    <property type="match status" value="1"/>
</dbReference>
<organism evidence="3 4">
    <name type="scientific">Peribacillus glennii</name>
    <dbReference type="NCBI Taxonomy" id="2303991"/>
    <lineage>
        <taxon>Bacteria</taxon>
        <taxon>Bacillati</taxon>
        <taxon>Bacillota</taxon>
        <taxon>Bacilli</taxon>
        <taxon>Bacillales</taxon>
        <taxon>Bacillaceae</taxon>
        <taxon>Peribacillus</taxon>
    </lineage>
</organism>
<feature type="domain" description="YetF-like N-terminal transmembrane" evidence="2">
    <location>
        <begin position="1"/>
        <end position="64"/>
    </location>
</feature>
<evidence type="ECO:0000313" key="4">
    <source>
        <dbReference type="Proteomes" id="UP000262939"/>
    </source>
</evidence>
<keyword evidence="4" id="KW-1185">Reference proteome</keyword>
<dbReference type="Proteomes" id="UP000262939">
    <property type="component" value="Unassembled WGS sequence"/>
</dbReference>
<accession>A0A372L6N4</accession>
<feature type="transmembrane region" description="Helical" evidence="1">
    <location>
        <begin position="45"/>
        <end position="66"/>
    </location>
</feature>
<gene>
    <name evidence="3" type="ORF">D0466_20625</name>
</gene>
<reference evidence="3 4" key="1">
    <citation type="submission" date="2018-08" db="EMBL/GenBank/DDBJ databases">
        <title>Bacillus chawlae sp. nov., Bacillus glennii sp. nov., and Bacillus saganii sp. nov. Isolated from the Vehicle Assembly Building at Kennedy Space Center where the Viking Spacecraft were Assembled.</title>
        <authorList>
            <person name="Seuylemezian A."/>
            <person name="Vaishampayan P."/>
        </authorList>
    </citation>
    <scope>NUCLEOTIDE SEQUENCE [LARGE SCALE GENOMIC DNA]</scope>
    <source>
        <strain evidence="3 4">V44-8</strain>
    </source>
</reference>
<keyword evidence="1" id="KW-1133">Transmembrane helix</keyword>
<comment type="caution">
    <text evidence="3">The sequence shown here is derived from an EMBL/GenBank/DDBJ whole genome shotgun (WGS) entry which is preliminary data.</text>
</comment>
<keyword evidence="1" id="KW-0472">Membrane</keyword>
<dbReference type="EMBL" id="QVTD01000022">
    <property type="protein sequence ID" value="RFU60759.1"/>
    <property type="molecule type" value="Genomic_DNA"/>
</dbReference>
<evidence type="ECO:0000259" key="2">
    <source>
        <dbReference type="Pfam" id="PF20730"/>
    </source>
</evidence>
<protein>
    <recommendedName>
        <fullName evidence="2">YetF-like N-terminal transmembrane domain-containing protein</fullName>
    </recommendedName>
</protein>
<name>A0A372L6N4_9BACI</name>
<sequence length="94" mass="10756">MAALIIVMRLLGKKEMSEITPFNFIYTILLGGILEEALYEEKVSILPILFAIALWAVLIYLVEVLVQKIYKLKKPLKGEPSELIVCCVKREFSR</sequence>
<dbReference type="RefSeq" id="WP_117324396.1">
    <property type="nucleotide sequence ID" value="NZ_QVTD01000022.1"/>
</dbReference>
<evidence type="ECO:0000313" key="3">
    <source>
        <dbReference type="EMBL" id="RFU60759.1"/>
    </source>
</evidence>
<dbReference type="PANTHER" id="PTHR34582">
    <property type="entry name" value="UPF0702 TRANSMEMBRANE PROTEIN YCAP"/>
    <property type="match status" value="1"/>
</dbReference>
<evidence type="ECO:0000256" key="1">
    <source>
        <dbReference type="SAM" id="Phobius"/>
    </source>
</evidence>
<feature type="transmembrane region" description="Helical" evidence="1">
    <location>
        <begin position="21"/>
        <end position="39"/>
    </location>
</feature>
<keyword evidence="1" id="KW-0812">Transmembrane</keyword>
<dbReference type="OrthoDB" id="1076133at2"/>
<dbReference type="InterPro" id="IPR048454">
    <property type="entry name" value="YetF_N"/>
</dbReference>
<proteinExistence type="predicted"/>